<dbReference type="InterPro" id="IPR036322">
    <property type="entry name" value="WD40_repeat_dom_sf"/>
</dbReference>
<feature type="region of interest" description="Disordered" evidence="4">
    <location>
        <begin position="626"/>
        <end position="665"/>
    </location>
</feature>
<dbReference type="GO" id="GO:0000127">
    <property type="term" value="C:transcription factor TFIIIC complex"/>
    <property type="evidence" value="ECO:0007669"/>
    <property type="project" value="TreeGrafter"/>
</dbReference>
<evidence type="ECO:0000256" key="2">
    <source>
        <dbReference type="ARBA" id="ARBA00023163"/>
    </source>
</evidence>
<dbReference type="EMBL" id="LSBJ02000010">
    <property type="protein sequence ID" value="OAQ58603.1"/>
    <property type="molecule type" value="Genomic_DNA"/>
</dbReference>
<comment type="caution">
    <text evidence="5">The sequence shown here is derived from an EMBL/GenBank/DDBJ whole genome shotgun (WGS) entry which is preliminary data.</text>
</comment>
<feature type="region of interest" description="Disordered" evidence="4">
    <location>
        <begin position="1"/>
        <end position="99"/>
    </location>
</feature>
<evidence type="ECO:0000256" key="4">
    <source>
        <dbReference type="SAM" id="MobiDB-lite"/>
    </source>
</evidence>
<feature type="compositionally biased region" description="Basic and acidic residues" evidence="4">
    <location>
        <begin position="642"/>
        <end position="651"/>
    </location>
</feature>
<dbReference type="STRING" id="1380566.A0A179F0I4"/>
<dbReference type="AlphaFoldDB" id="A0A179F0I4"/>
<dbReference type="GO" id="GO:0005634">
    <property type="term" value="C:nucleus"/>
    <property type="evidence" value="ECO:0007669"/>
    <property type="project" value="UniProtKB-SubCell"/>
</dbReference>
<dbReference type="GO" id="GO:0006383">
    <property type="term" value="P:transcription by RNA polymerase III"/>
    <property type="evidence" value="ECO:0007669"/>
    <property type="project" value="TreeGrafter"/>
</dbReference>
<dbReference type="PANTHER" id="PTHR15052:SF2">
    <property type="entry name" value="GENERAL TRANSCRIPTION FACTOR 3C POLYPEPTIDE 2"/>
    <property type="match status" value="1"/>
</dbReference>
<feature type="compositionally biased region" description="Acidic residues" evidence="4">
    <location>
        <begin position="60"/>
        <end position="75"/>
    </location>
</feature>
<gene>
    <name evidence="5" type="ORF">VFPPC_14758</name>
</gene>
<feature type="compositionally biased region" description="Polar residues" evidence="4">
    <location>
        <begin position="9"/>
        <end position="25"/>
    </location>
</feature>
<accession>A0A179F0I4</accession>
<reference evidence="5 6" key="1">
    <citation type="journal article" date="2016" name="PLoS Pathog.">
        <title>Biosynthesis of antibiotic leucinostatins in bio-control fungus Purpureocillium lilacinum and their inhibition on phytophthora revealed by genome mining.</title>
        <authorList>
            <person name="Wang G."/>
            <person name="Liu Z."/>
            <person name="Lin R."/>
            <person name="Li E."/>
            <person name="Mao Z."/>
            <person name="Ling J."/>
            <person name="Yang Y."/>
            <person name="Yin W.B."/>
            <person name="Xie B."/>
        </authorList>
    </citation>
    <scope>NUCLEOTIDE SEQUENCE [LARGE SCALE GENOMIC DNA]</scope>
    <source>
        <strain evidence="5">170</strain>
    </source>
</reference>
<name>A0A179F0I4_METCM</name>
<dbReference type="Gene3D" id="2.130.10.10">
    <property type="entry name" value="YVTN repeat-like/Quinoprotein amine dehydrogenase"/>
    <property type="match status" value="1"/>
</dbReference>
<evidence type="ECO:0000256" key="3">
    <source>
        <dbReference type="ARBA" id="ARBA00023242"/>
    </source>
</evidence>
<organism evidence="5 6">
    <name type="scientific">Pochonia chlamydosporia 170</name>
    <dbReference type="NCBI Taxonomy" id="1380566"/>
    <lineage>
        <taxon>Eukaryota</taxon>
        <taxon>Fungi</taxon>
        <taxon>Dikarya</taxon>
        <taxon>Ascomycota</taxon>
        <taxon>Pezizomycotina</taxon>
        <taxon>Sordariomycetes</taxon>
        <taxon>Hypocreomycetidae</taxon>
        <taxon>Hypocreales</taxon>
        <taxon>Clavicipitaceae</taxon>
        <taxon>Pochonia</taxon>
    </lineage>
</organism>
<comment type="subcellular location">
    <subcellularLocation>
        <location evidence="1">Nucleus</location>
    </subcellularLocation>
</comment>
<dbReference type="OrthoDB" id="4703at2759"/>
<dbReference type="InterPro" id="IPR015943">
    <property type="entry name" value="WD40/YVTN_repeat-like_dom_sf"/>
</dbReference>
<dbReference type="RefSeq" id="XP_018136730.1">
    <property type="nucleotide sequence ID" value="XM_018292526.1"/>
</dbReference>
<evidence type="ECO:0000313" key="5">
    <source>
        <dbReference type="EMBL" id="OAQ58603.1"/>
    </source>
</evidence>
<dbReference type="Proteomes" id="UP000078397">
    <property type="component" value="Unassembled WGS sequence"/>
</dbReference>
<keyword evidence="3" id="KW-0539">Nucleus</keyword>
<protein>
    <submittedName>
        <fullName evidence="5">Transcription factor TFIIIC complex subunit Tfc6</fullName>
    </submittedName>
</protein>
<dbReference type="PANTHER" id="PTHR15052">
    <property type="entry name" value="RNA POLYMERASE III TRANSCRIPTION INITIATION FACTOR COMPLEX SUBUNIT"/>
    <property type="match status" value="1"/>
</dbReference>
<proteinExistence type="predicted"/>
<evidence type="ECO:0000313" key="6">
    <source>
        <dbReference type="Proteomes" id="UP000078397"/>
    </source>
</evidence>
<sequence length="711" mass="79642">MRTRRSNRTKSYTTQKYDFDSSSSDTEQHAAPPRTRHTRQPAHANDSDENFDASAVNESPNDDDMPSAEEGDSDAADSAFQTPTTPGRRVKKVKKTTTTGTGTYKGYMDVEPVTTDTHLKGYAGPFDRGMRGQALTNTWYGPREASIQLAQRLLERWMKWTVLPPRNVVSEEGVPNIAPWADQYREKMAYMAEKWAVRVKNDDAVTGTKYRTLTDDEATLYQMPKRELRVIMGPFEAQREIPMHPGDSYALSQGWIPYETDETETKIPTGWIFDVGGIVTGMDWMPRREGEQILALAVIPHSDQEEYNYEVEHQKPDFQKFGTVQLWAFTDEEIDGVRRPSTQGPRLKKTICLDYGRARRIRWSPACDHLAVLCGDGNVHVIEVDDQDGSFDKVEYPLASFILDNESSIKATCFAWANFNRLVIGYSDGSIALWSLHPNCLLSRHPVHHSLIIDIATGAPSQPFLVASTPVGGTTKLVDLSCPTYESTEVQTNAVSWQPNMLAYSDHIQGFFSVYPSANALNTMVGFMHQRYFPIVRRIFVGESYNSCLGVGKTHPFLLVGTSDGSLWSMNPQVELFTSKRELTDRLRIFQHEHRPRELFPAEPLAPARGASRIIHGFAIEKGRSPKGEIKAQHGKKPKRPTKADLEAGDRNDDDEETGGLMDPTRGIVYEPLSRITVVEWNPNEGFGCWAAAAIASGLVRVMDLGLDNAG</sequence>
<dbReference type="KEGG" id="pchm:VFPPC_14758"/>
<evidence type="ECO:0000256" key="1">
    <source>
        <dbReference type="ARBA" id="ARBA00004123"/>
    </source>
</evidence>
<dbReference type="SUPFAM" id="SSF50978">
    <property type="entry name" value="WD40 repeat-like"/>
    <property type="match status" value="1"/>
</dbReference>
<feature type="compositionally biased region" description="Low complexity" evidence="4">
    <location>
        <begin position="76"/>
        <end position="87"/>
    </location>
</feature>
<keyword evidence="2" id="KW-0804">Transcription</keyword>
<dbReference type="InterPro" id="IPR052416">
    <property type="entry name" value="GTF3C_component"/>
</dbReference>
<dbReference type="GeneID" id="28856520"/>
<keyword evidence="6" id="KW-1185">Reference proteome</keyword>